<dbReference type="EMBL" id="JBAHYK010000906">
    <property type="protein sequence ID" value="KAL0570582.1"/>
    <property type="molecule type" value="Genomic_DNA"/>
</dbReference>
<comment type="caution">
    <text evidence="2">The sequence shown here is derived from an EMBL/GenBank/DDBJ whole genome shotgun (WGS) entry which is preliminary data.</text>
</comment>
<keyword evidence="3" id="KW-1185">Reference proteome</keyword>
<proteinExistence type="predicted"/>
<name>A0ABR3F5R2_9AGAR</name>
<evidence type="ECO:0000313" key="2">
    <source>
        <dbReference type="EMBL" id="KAL0570582.1"/>
    </source>
</evidence>
<feature type="compositionally biased region" description="Polar residues" evidence="1">
    <location>
        <begin position="8"/>
        <end position="28"/>
    </location>
</feature>
<reference evidence="2 3" key="1">
    <citation type="submission" date="2024-02" db="EMBL/GenBank/DDBJ databases">
        <title>A draft genome for the cacao thread blight pathogen Marasmius crinis-equi.</title>
        <authorList>
            <person name="Cohen S.P."/>
            <person name="Baruah I.K."/>
            <person name="Amoako-Attah I."/>
            <person name="Bukari Y."/>
            <person name="Meinhardt L.W."/>
            <person name="Bailey B.A."/>
        </authorList>
    </citation>
    <scope>NUCLEOTIDE SEQUENCE [LARGE SCALE GENOMIC DNA]</scope>
    <source>
        <strain evidence="2 3">GH-76</strain>
    </source>
</reference>
<evidence type="ECO:0000313" key="3">
    <source>
        <dbReference type="Proteomes" id="UP001465976"/>
    </source>
</evidence>
<organism evidence="2 3">
    <name type="scientific">Marasmius crinis-equi</name>
    <dbReference type="NCBI Taxonomy" id="585013"/>
    <lineage>
        <taxon>Eukaryota</taxon>
        <taxon>Fungi</taxon>
        <taxon>Dikarya</taxon>
        <taxon>Basidiomycota</taxon>
        <taxon>Agaricomycotina</taxon>
        <taxon>Agaricomycetes</taxon>
        <taxon>Agaricomycetidae</taxon>
        <taxon>Agaricales</taxon>
        <taxon>Marasmiineae</taxon>
        <taxon>Marasmiaceae</taxon>
        <taxon>Marasmius</taxon>
    </lineage>
</organism>
<feature type="compositionally biased region" description="Low complexity" evidence="1">
    <location>
        <begin position="312"/>
        <end position="332"/>
    </location>
</feature>
<feature type="region of interest" description="Disordered" evidence="1">
    <location>
        <begin position="311"/>
        <end position="336"/>
    </location>
</feature>
<feature type="region of interest" description="Disordered" evidence="1">
    <location>
        <begin position="1"/>
        <end position="77"/>
    </location>
</feature>
<accession>A0ABR3F5R2</accession>
<feature type="region of interest" description="Disordered" evidence="1">
    <location>
        <begin position="95"/>
        <end position="236"/>
    </location>
</feature>
<evidence type="ECO:0000256" key="1">
    <source>
        <dbReference type="SAM" id="MobiDB-lite"/>
    </source>
</evidence>
<feature type="compositionally biased region" description="Low complexity" evidence="1">
    <location>
        <begin position="57"/>
        <end position="77"/>
    </location>
</feature>
<dbReference type="Proteomes" id="UP001465976">
    <property type="component" value="Unassembled WGS sequence"/>
</dbReference>
<protein>
    <submittedName>
        <fullName evidence="2">Uncharacterized protein</fullName>
    </submittedName>
</protein>
<gene>
    <name evidence="2" type="ORF">V5O48_011378</name>
</gene>
<sequence>MSMESNKEVGSSTSPPHLDNVNDQSQMLHETPDASTRTLVVERRRRLLVAHPNPRCPSTSSSSTSNPESESSGMSLSVVSVKDVRVLKISQPHSCHRCGDHPAGSHASAERTAIQRNNVRTGFQVKGRGRYINNSPNQRNYHYLPNGPARRSRYNVPGAGQHEDLKGPAVPSHTSFTLHRSPSSSSSSSSSRATSTESPYTSASEEWSPPASVPPHLRSACSQNPYSEPIPAKPSIRISTDTDTITSMSTPQIAYQKPQTASSYSRFDCHFSDVDSDSGDSDTRSEVDVKEEPMEVDLHDIPLATSKAAATSLMGSPISPSSSLSPESPTLGSRERELRELREFWTTLLPTARAG</sequence>
<feature type="compositionally biased region" description="Low complexity" evidence="1">
    <location>
        <begin position="174"/>
        <end position="198"/>
    </location>
</feature>